<keyword evidence="3" id="KW-0143">Chaperone</keyword>
<evidence type="ECO:0000256" key="1">
    <source>
        <dbReference type="ARBA" id="ARBA00008045"/>
    </source>
</evidence>
<dbReference type="FunFam" id="1.10.287.370:FF:000002">
    <property type="entry name" value="Prefoldin subunit 2"/>
    <property type="match status" value="1"/>
</dbReference>
<keyword evidence="7" id="KW-1185">Reference proteome</keyword>
<reference evidence="6 7" key="1">
    <citation type="journal article" date="2017" name="Gigascience">
        <title>Draft genome of the honey bee ectoparasitic mite, Tropilaelaps mercedesae, is shaped by the parasitic life history.</title>
        <authorList>
            <person name="Dong X."/>
            <person name="Armstrong S.D."/>
            <person name="Xia D."/>
            <person name="Makepeace B.L."/>
            <person name="Darby A.C."/>
            <person name="Kadowaki T."/>
        </authorList>
    </citation>
    <scope>NUCLEOTIDE SEQUENCE [LARGE SCALE GENOMIC DNA]</scope>
    <source>
        <strain evidence="6">Wuxi-XJTLU</strain>
    </source>
</reference>
<organism evidence="6 7">
    <name type="scientific">Tropilaelaps mercedesae</name>
    <dbReference type="NCBI Taxonomy" id="418985"/>
    <lineage>
        <taxon>Eukaryota</taxon>
        <taxon>Metazoa</taxon>
        <taxon>Ecdysozoa</taxon>
        <taxon>Arthropoda</taxon>
        <taxon>Chelicerata</taxon>
        <taxon>Arachnida</taxon>
        <taxon>Acari</taxon>
        <taxon>Parasitiformes</taxon>
        <taxon>Mesostigmata</taxon>
        <taxon>Gamasina</taxon>
        <taxon>Dermanyssoidea</taxon>
        <taxon>Laelapidae</taxon>
        <taxon>Tropilaelaps</taxon>
    </lineage>
</organism>
<dbReference type="InterPro" id="IPR009053">
    <property type="entry name" value="Prefoldin"/>
</dbReference>
<evidence type="ECO:0000313" key="7">
    <source>
        <dbReference type="Proteomes" id="UP000192247"/>
    </source>
</evidence>
<dbReference type="FunCoup" id="A0A1V9XXV5">
    <property type="interactions" value="1200"/>
</dbReference>
<comment type="subunit">
    <text evidence="2">Heterohexamer of two PFD-alpha type and four PFD-beta type subunits.</text>
</comment>
<dbReference type="SUPFAM" id="SSF46579">
    <property type="entry name" value="Prefoldin"/>
    <property type="match status" value="1"/>
</dbReference>
<dbReference type="GO" id="GO:0051082">
    <property type="term" value="F:unfolded protein binding"/>
    <property type="evidence" value="ECO:0007669"/>
    <property type="project" value="InterPro"/>
</dbReference>
<sequence length="152" mass="16992">MANTGDKSVKMTQERIFEGFQALRNEQRNLTVKLFEFEQDLSDNNMVLGTLEKVDPDRRCFRMVGDTLVERNVREILPAVQQTRDQLSKLVEEYNKKIVDKGKELNAYREQHGIQIRQEGPGGVGSVGRPDGSEPPSSSSKGPSGSVLVEGK</sequence>
<dbReference type="Pfam" id="PF01920">
    <property type="entry name" value="Prefoldin_2"/>
    <property type="match status" value="1"/>
</dbReference>
<dbReference type="GO" id="GO:0016272">
    <property type="term" value="C:prefoldin complex"/>
    <property type="evidence" value="ECO:0007669"/>
    <property type="project" value="InterPro"/>
</dbReference>
<evidence type="ECO:0000256" key="4">
    <source>
        <dbReference type="ARBA" id="ARBA00024667"/>
    </source>
</evidence>
<dbReference type="Proteomes" id="UP000192247">
    <property type="component" value="Unassembled WGS sequence"/>
</dbReference>
<evidence type="ECO:0000256" key="5">
    <source>
        <dbReference type="SAM" id="MobiDB-lite"/>
    </source>
</evidence>
<dbReference type="OrthoDB" id="29646at2759"/>
<name>A0A1V9XXV5_9ACAR</name>
<dbReference type="STRING" id="418985.A0A1V9XXV5"/>
<evidence type="ECO:0000313" key="6">
    <source>
        <dbReference type="EMBL" id="OQR78253.1"/>
    </source>
</evidence>
<evidence type="ECO:0000256" key="2">
    <source>
        <dbReference type="ARBA" id="ARBA00011695"/>
    </source>
</evidence>
<dbReference type="GO" id="GO:0006457">
    <property type="term" value="P:protein folding"/>
    <property type="evidence" value="ECO:0007669"/>
    <property type="project" value="InterPro"/>
</dbReference>
<dbReference type="InterPro" id="IPR027235">
    <property type="entry name" value="PFD2"/>
</dbReference>
<dbReference type="InterPro" id="IPR002777">
    <property type="entry name" value="PFD_beta-like"/>
</dbReference>
<comment type="function">
    <text evidence="4">Binds specifically to cytosolic chaperonin (c-CPN) and transfers target proteins to it. Binds to nascent polypeptide chain and promotes folding in an environment in which there are many competing pathways for nonnative proteins.</text>
</comment>
<protein>
    <submittedName>
        <fullName evidence="6">Putative prefoldin subunit 2-like</fullName>
    </submittedName>
</protein>
<proteinExistence type="inferred from homology"/>
<dbReference type="EMBL" id="MNPL01002457">
    <property type="protein sequence ID" value="OQR78253.1"/>
    <property type="molecule type" value="Genomic_DNA"/>
</dbReference>
<evidence type="ECO:0000256" key="3">
    <source>
        <dbReference type="ARBA" id="ARBA00023186"/>
    </source>
</evidence>
<feature type="region of interest" description="Disordered" evidence="5">
    <location>
        <begin position="113"/>
        <end position="152"/>
    </location>
</feature>
<gene>
    <name evidence="6" type="ORF">BIW11_06525</name>
</gene>
<dbReference type="InParanoid" id="A0A1V9XXV5"/>
<feature type="compositionally biased region" description="Low complexity" evidence="5">
    <location>
        <begin position="128"/>
        <end position="146"/>
    </location>
</feature>
<dbReference type="AlphaFoldDB" id="A0A1V9XXV5"/>
<comment type="similarity">
    <text evidence="1">Belongs to the prefoldin subunit beta family.</text>
</comment>
<dbReference type="CDD" id="cd23163">
    <property type="entry name" value="Prefoldin_2"/>
    <property type="match status" value="1"/>
</dbReference>
<dbReference type="Gene3D" id="1.10.287.370">
    <property type="match status" value="1"/>
</dbReference>
<accession>A0A1V9XXV5</accession>
<comment type="caution">
    <text evidence="6">The sequence shown here is derived from an EMBL/GenBank/DDBJ whole genome shotgun (WGS) entry which is preliminary data.</text>
</comment>
<dbReference type="PANTHER" id="PTHR13303">
    <property type="entry name" value="PREFOLDIN SUBUNIT 2"/>
    <property type="match status" value="1"/>
</dbReference>